<keyword evidence="2" id="KW-1185">Reference proteome</keyword>
<sequence>MGHVWKMMQIRDELNVAVRGEERKNVRRREYVVEAQSGDNGKGPLKRLYLKELHRQPNPPSSHCLVNEESIQQSPAFLRPNLEIFSPNFHNLRILYMEEGVSVASFTFVSEAMERGKEESPQLSVSAAGQNCHRQ</sequence>
<evidence type="ECO:0000313" key="1">
    <source>
        <dbReference type="EMBL" id="CAK9319253.1"/>
    </source>
</evidence>
<dbReference type="Proteomes" id="UP001642487">
    <property type="component" value="Chromosome 3"/>
</dbReference>
<name>A0ABP0YJM7_9ROSI</name>
<protein>
    <submittedName>
        <fullName evidence="1">Uncharacterized protein</fullName>
    </submittedName>
</protein>
<reference evidence="1 2" key="1">
    <citation type="submission" date="2024-03" db="EMBL/GenBank/DDBJ databases">
        <authorList>
            <person name="Gkanogiannis A."/>
            <person name="Becerra Lopez-Lavalle L."/>
        </authorList>
    </citation>
    <scope>NUCLEOTIDE SEQUENCE [LARGE SCALE GENOMIC DNA]</scope>
</reference>
<dbReference type="EMBL" id="OZ021737">
    <property type="protein sequence ID" value="CAK9319253.1"/>
    <property type="molecule type" value="Genomic_DNA"/>
</dbReference>
<accession>A0ABP0YJM7</accession>
<gene>
    <name evidence="1" type="ORF">CITCOLO1_LOCUS11247</name>
</gene>
<evidence type="ECO:0000313" key="2">
    <source>
        <dbReference type="Proteomes" id="UP001642487"/>
    </source>
</evidence>
<proteinExistence type="predicted"/>
<organism evidence="1 2">
    <name type="scientific">Citrullus colocynthis</name>
    <name type="common">colocynth</name>
    <dbReference type="NCBI Taxonomy" id="252529"/>
    <lineage>
        <taxon>Eukaryota</taxon>
        <taxon>Viridiplantae</taxon>
        <taxon>Streptophyta</taxon>
        <taxon>Embryophyta</taxon>
        <taxon>Tracheophyta</taxon>
        <taxon>Spermatophyta</taxon>
        <taxon>Magnoliopsida</taxon>
        <taxon>eudicotyledons</taxon>
        <taxon>Gunneridae</taxon>
        <taxon>Pentapetalae</taxon>
        <taxon>rosids</taxon>
        <taxon>fabids</taxon>
        <taxon>Cucurbitales</taxon>
        <taxon>Cucurbitaceae</taxon>
        <taxon>Benincaseae</taxon>
        <taxon>Citrullus</taxon>
    </lineage>
</organism>